<feature type="transmembrane region" description="Helical" evidence="2">
    <location>
        <begin position="258"/>
        <end position="280"/>
    </location>
</feature>
<feature type="compositionally biased region" description="Low complexity" evidence="1">
    <location>
        <begin position="75"/>
        <end position="85"/>
    </location>
</feature>
<organism evidence="3 4">
    <name type="scientific">Oryctes borbonicus</name>
    <dbReference type="NCBI Taxonomy" id="1629725"/>
    <lineage>
        <taxon>Eukaryota</taxon>
        <taxon>Metazoa</taxon>
        <taxon>Ecdysozoa</taxon>
        <taxon>Arthropoda</taxon>
        <taxon>Hexapoda</taxon>
        <taxon>Insecta</taxon>
        <taxon>Pterygota</taxon>
        <taxon>Neoptera</taxon>
        <taxon>Endopterygota</taxon>
        <taxon>Coleoptera</taxon>
        <taxon>Polyphaga</taxon>
        <taxon>Scarabaeiformia</taxon>
        <taxon>Scarabaeidae</taxon>
        <taxon>Dynastinae</taxon>
        <taxon>Oryctes</taxon>
    </lineage>
</organism>
<dbReference type="Proteomes" id="UP000051574">
    <property type="component" value="Unassembled WGS sequence"/>
</dbReference>
<evidence type="ECO:0000313" key="3">
    <source>
        <dbReference type="EMBL" id="KRT82712.1"/>
    </source>
</evidence>
<keyword evidence="2" id="KW-0472">Membrane</keyword>
<keyword evidence="2" id="KW-0812">Transmembrane</keyword>
<reference evidence="3 4" key="1">
    <citation type="submission" date="2015-09" db="EMBL/GenBank/DDBJ databases">
        <title>Draft genome of the scarab beetle Oryctes borbonicus.</title>
        <authorList>
            <person name="Meyer J.M."/>
            <person name="Markov G.V."/>
            <person name="Baskaran P."/>
            <person name="Herrmann M."/>
            <person name="Sommer R.J."/>
            <person name="Roedelsperger C."/>
        </authorList>
    </citation>
    <scope>NUCLEOTIDE SEQUENCE [LARGE SCALE GENOMIC DNA]</scope>
    <source>
        <strain evidence="3">OB123</strain>
        <tissue evidence="3">Whole animal</tissue>
    </source>
</reference>
<dbReference type="EMBL" id="LJIG01009622">
    <property type="protein sequence ID" value="KRT82712.1"/>
    <property type="molecule type" value="Genomic_DNA"/>
</dbReference>
<name>A0A0T6B5P3_9SCAR</name>
<protein>
    <submittedName>
        <fullName evidence="3">Uncharacterized protein</fullName>
    </submittedName>
</protein>
<sequence length="359" mass="40767">MSRHLSYRQRITPTSENPYKATTVEYPLPHTYKLKNGNIPPDPRLTGSLYRNHQAYLEANDTCFSEETFSENQYDYYNDQDNGYQTSFKKDSRNTDYNSYSDESASTRLPYYESEEPYGLKRQSRNTPSDRSSRKTHFYKEDKAHAYSDPRRVYPNKDSGCEILFCDSGQHCYNEVGVVPASLPRSIPLSRGSDRPQSSQSSSVTSAVVHGCGGRCQTFENVCYYFLQVAFTMGILIGVPLSIAGAVLRKSAARNLQVLVYIGAMLALVSALLLSVQCNAKRNAKKRRKAHTKRPIVLEPIPPKPVSYQQQPLMGESQRGLPVTIIPMSASTSRHVEQTHMIEQPGVPWWRRKDLMQNR</sequence>
<proteinExistence type="predicted"/>
<keyword evidence="2" id="KW-1133">Transmembrane helix</keyword>
<feature type="compositionally biased region" description="Polar residues" evidence="1">
    <location>
        <begin position="95"/>
        <end position="107"/>
    </location>
</feature>
<keyword evidence="4" id="KW-1185">Reference proteome</keyword>
<feature type="region of interest" description="Disordered" evidence="1">
    <location>
        <begin position="75"/>
        <end position="141"/>
    </location>
</feature>
<evidence type="ECO:0000313" key="4">
    <source>
        <dbReference type="Proteomes" id="UP000051574"/>
    </source>
</evidence>
<feature type="transmembrane region" description="Helical" evidence="2">
    <location>
        <begin position="224"/>
        <end position="246"/>
    </location>
</feature>
<dbReference type="AlphaFoldDB" id="A0A0T6B5P3"/>
<gene>
    <name evidence="3" type="ORF">AMK59_3645</name>
</gene>
<dbReference type="OrthoDB" id="6427659at2759"/>
<evidence type="ECO:0000256" key="2">
    <source>
        <dbReference type="SAM" id="Phobius"/>
    </source>
</evidence>
<accession>A0A0T6B5P3</accession>
<comment type="caution">
    <text evidence="3">The sequence shown here is derived from an EMBL/GenBank/DDBJ whole genome shotgun (WGS) entry which is preliminary data.</text>
</comment>
<evidence type="ECO:0000256" key="1">
    <source>
        <dbReference type="SAM" id="MobiDB-lite"/>
    </source>
</evidence>